<evidence type="ECO:0000256" key="4">
    <source>
        <dbReference type="ARBA" id="ARBA00013014"/>
    </source>
</evidence>
<feature type="domain" description="Ketopantoate reductase C-terminal" evidence="13">
    <location>
        <begin position="198"/>
        <end position="324"/>
    </location>
</feature>
<comment type="similarity">
    <text evidence="3 11">Belongs to the ketopantoate reductase family.</text>
</comment>
<evidence type="ECO:0000259" key="12">
    <source>
        <dbReference type="Pfam" id="PF02558"/>
    </source>
</evidence>
<dbReference type="Pfam" id="PF02558">
    <property type="entry name" value="ApbA"/>
    <property type="match status" value="1"/>
</dbReference>
<comment type="pathway">
    <text evidence="2 11">Cofactor biosynthesis; (R)-pantothenate biosynthesis; (R)-pantoate from 3-methyl-2-oxobutanoate: step 2/2.</text>
</comment>
<gene>
    <name evidence="15" type="primary">panE_1</name>
    <name evidence="14" type="ORF">LES8486_00101</name>
    <name evidence="15" type="ORF">LES9216_00248</name>
</gene>
<evidence type="ECO:0000313" key="14">
    <source>
        <dbReference type="EMBL" id="SPD91132.1"/>
    </source>
</evidence>
<dbReference type="SUPFAM" id="SSF48179">
    <property type="entry name" value="6-phosphogluconate dehydrogenase C-terminal domain-like"/>
    <property type="match status" value="1"/>
</dbReference>
<dbReference type="InterPro" id="IPR013328">
    <property type="entry name" value="6PGD_dom2"/>
</dbReference>
<dbReference type="InterPro" id="IPR050838">
    <property type="entry name" value="Ketopantoate_reductase"/>
</dbReference>
<dbReference type="GO" id="GO:0015940">
    <property type="term" value="P:pantothenate biosynthetic process"/>
    <property type="evidence" value="ECO:0007669"/>
    <property type="project" value="UniProtKB-UniPathway"/>
</dbReference>
<dbReference type="InterPro" id="IPR003710">
    <property type="entry name" value="ApbA"/>
</dbReference>
<dbReference type="PANTHER" id="PTHR43765">
    <property type="entry name" value="2-DEHYDROPANTOATE 2-REDUCTASE-RELATED"/>
    <property type="match status" value="1"/>
</dbReference>
<accession>A0A2N9K8L1</accession>
<dbReference type="InterPro" id="IPR036291">
    <property type="entry name" value="NAD(P)-bd_dom_sf"/>
</dbReference>
<dbReference type="InterPro" id="IPR008927">
    <property type="entry name" value="6-PGluconate_DH-like_C_sf"/>
</dbReference>
<dbReference type="GO" id="GO:0050661">
    <property type="term" value="F:NADP binding"/>
    <property type="evidence" value="ECO:0007669"/>
    <property type="project" value="TreeGrafter"/>
</dbReference>
<evidence type="ECO:0000256" key="8">
    <source>
        <dbReference type="ARBA" id="ARBA00023002"/>
    </source>
</evidence>
<dbReference type="Gene3D" id="1.10.1040.10">
    <property type="entry name" value="N-(1-d-carboxylethyl)-l-norvaline Dehydrogenase, domain 2"/>
    <property type="match status" value="1"/>
</dbReference>
<reference evidence="14 17" key="1">
    <citation type="submission" date="2018-02" db="EMBL/GenBank/DDBJ databases">
        <authorList>
            <person name="Rodrigo-Torres L."/>
            <person name="Arahal R. D."/>
            <person name="Lucena T."/>
        </authorList>
    </citation>
    <scope>NUCLEOTIDE SEQUENCE [LARGE SCALE GENOMIC DNA]</scope>
    <source>
        <strain evidence="14 17">CECT 8486</strain>
    </source>
</reference>
<evidence type="ECO:0000313" key="16">
    <source>
        <dbReference type="Proteomes" id="UP000237923"/>
    </source>
</evidence>
<evidence type="ECO:0000256" key="1">
    <source>
        <dbReference type="ARBA" id="ARBA00002919"/>
    </source>
</evidence>
<evidence type="ECO:0000256" key="10">
    <source>
        <dbReference type="ARBA" id="ARBA00048793"/>
    </source>
</evidence>
<evidence type="ECO:0000313" key="17">
    <source>
        <dbReference type="Proteomes" id="UP000239237"/>
    </source>
</evidence>
<evidence type="ECO:0000256" key="6">
    <source>
        <dbReference type="ARBA" id="ARBA00022655"/>
    </source>
</evidence>
<dbReference type="GO" id="GO:0005737">
    <property type="term" value="C:cytoplasm"/>
    <property type="evidence" value="ECO:0007669"/>
    <property type="project" value="TreeGrafter"/>
</dbReference>
<dbReference type="Pfam" id="PF08546">
    <property type="entry name" value="ApbA_C"/>
    <property type="match status" value="1"/>
</dbReference>
<comment type="function">
    <text evidence="1 11">Catalyzes the NADPH-dependent reduction of ketopantoate into pantoic acid.</text>
</comment>
<evidence type="ECO:0000256" key="5">
    <source>
        <dbReference type="ARBA" id="ARBA00019465"/>
    </source>
</evidence>
<reference evidence="15 16" key="2">
    <citation type="submission" date="2018-02" db="EMBL/GenBank/DDBJ databases">
        <authorList>
            <person name="Cohen D.B."/>
            <person name="Kent A.D."/>
        </authorList>
    </citation>
    <scope>NUCLEOTIDE SEQUENCE [LARGE SCALE GENOMIC DNA]</scope>
    <source>
        <strain evidence="15 16">CECT 9216</strain>
    </source>
</reference>
<keyword evidence="6 11" id="KW-0566">Pantothenate biosynthesis</keyword>
<evidence type="ECO:0000256" key="3">
    <source>
        <dbReference type="ARBA" id="ARBA00007870"/>
    </source>
</evidence>
<keyword evidence="7 11" id="KW-0521">NADP</keyword>
<dbReference type="Proteomes" id="UP000237923">
    <property type="component" value="Unassembled WGS sequence"/>
</dbReference>
<keyword evidence="17" id="KW-1185">Reference proteome</keyword>
<dbReference type="InterPro" id="IPR013752">
    <property type="entry name" value="KPA_reductase"/>
</dbReference>
<feature type="domain" description="Ketopantoate reductase N-terminal" evidence="12">
    <location>
        <begin position="26"/>
        <end position="174"/>
    </location>
</feature>
<dbReference type="NCBIfam" id="TIGR00745">
    <property type="entry name" value="apbA_panE"/>
    <property type="match status" value="1"/>
</dbReference>
<dbReference type="EMBL" id="OKQU01000001">
    <property type="protein sequence ID" value="SPE06357.1"/>
    <property type="molecule type" value="Genomic_DNA"/>
</dbReference>
<dbReference type="GO" id="GO:0008677">
    <property type="term" value="F:2-dehydropantoate 2-reductase activity"/>
    <property type="evidence" value="ECO:0007669"/>
    <property type="project" value="UniProtKB-EC"/>
</dbReference>
<evidence type="ECO:0000313" key="15">
    <source>
        <dbReference type="EMBL" id="SPE06357.1"/>
    </source>
</evidence>
<keyword evidence="8 11" id="KW-0560">Oxidoreductase</keyword>
<proteinExistence type="inferred from homology"/>
<protein>
    <recommendedName>
        <fullName evidence="5 11">2-dehydropantoate 2-reductase</fullName>
        <ecNumber evidence="4 11">1.1.1.169</ecNumber>
    </recommendedName>
    <alternativeName>
        <fullName evidence="9 11">Ketopantoate reductase</fullName>
    </alternativeName>
</protein>
<dbReference type="AlphaFoldDB" id="A0A2N9K8L1"/>
<evidence type="ECO:0000259" key="13">
    <source>
        <dbReference type="Pfam" id="PF08546"/>
    </source>
</evidence>
<evidence type="ECO:0000256" key="7">
    <source>
        <dbReference type="ARBA" id="ARBA00022857"/>
    </source>
</evidence>
<sequence length="340" mass="36976">MEEMRLAISGIVNKYLIAHASKIMKIAIAGFGALGARVGVMLQQAGHEVTGIDGWAAHIAAISTDGLTVHQDDGVTKKYYIPVMTAKEIDGKFDLIILLTKTPQLDTMLTDIKHIITKNTKLLVLSNGLGNIEVMEKHVNRDQILAGVTLWTSELINPGEIRVTGTGSIKLQAIGEANAKPIVSALNKASLNVTLSQNVIEAIWHKAGINSVLNPLTVLLDANIAEFGMAGNGMDLSLNILDEIKQIGELEGINVDVNAIMKDLALLIRPEHAGNHYPSMYQDIKAGKHTEIDFLNGYFAKLGSEHGVPMPFNALITRLIHAKEDIERTKLAKKQETFEI</sequence>
<evidence type="ECO:0000256" key="11">
    <source>
        <dbReference type="RuleBase" id="RU362068"/>
    </source>
</evidence>
<dbReference type="UniPathway" id="UPA00028">
    <property type="reaction ID" value="UER00004"/>
</dbReference>
<organism evidence="15 16">
    <name type="scientific">Leuconostoc suionicum</name>
    <dbReference type="NCBI Taxonomy" id="1511761"/>
    <lineage>
        <taxon>Bacteria</taxon>
        <taxon>Bacillati</taxon>
        <taxon>Bacillota</taxon>
        <taxon>Bacilli</taxon>
        <taxon>Lactobacillales</taxon>
        <taxon>Lactobacillaceae</taxon>
        <taxon>Leuconostoc</taxon>
    </lineage>
</organism>
<dbReference type="EMBL" id="OKQR01000001">
    <property type="protein sequence ID" value="SPD91132.1"/>
    <property type="molecule type" value="Genomic_DNA"/>
</dbReference>
<name>A0A2N9K8L1_9LACO</name>
<dbReference type="InterPro" id="IPR013332">
    <property type="entry name" value="KPR_N"/>
</dbReference>
<dbReference type="EC" id="1.1.1.169" evidence="4 11"/>
<comment type="catalytic activity">
    <reaction evidence="10 11">
        <text>(R)-pantoate + NADP(+) = 2-dehydropantoate + NADPH + H(+)</text>
        <dbReference type="Rhea" id="RHEA:16233"/>
        <dbReference type="ChEBI" id="CHEBI:11561"/>
        <dbReference type="ChEBI" id="CHEBI:15378"/>
        <dbReference type="ChEBI" id="CHEBI:15980"/>
        <dbReference type="ChEBI" id="CHEBI:57783"/>
        <dbReference type="ChEBI" id="CHEBI:58349"/>
        <dbReference type="EC" id="1.1.1.169"/>
    </reaction>
</comment>
<dbReference type="Gene3D" id="3.40.50.720">
    <property type="entry name" value="NAD(P)-binding Rossmann-like Domain"/>
    <property type="match status" value="1"/>
</dbReference>
<dbReference type="PANTHER" id="PTHR43765:SF2">
    <property type="entry name" value="2-DEHYDROPANTOATE 2-REDUCTASE"/>
    <property type="match status" value="1"/>
</dbReference>
<dbReference type="Proteomes" id="UP000239237">
    <property type="component" value="Unassembled WGS sequence"/>
</dbReference>
<dbReference type="SUPFAM" id="SSF51735">
    <property type="entry name" value="NAD(P)-binding Rossmann-fold domains"/>
    <property type="match status" value="1"/>
</dbReference>
<evidence type="ECO:0000256" key="2">
    <source>
        <dbReference type="ARBA" id="ARBA00004994"/>
    </source>
</evidence>
<evidence type="ECO:0000256" key="9">
    <source>
        <dbReference type="ARBA" id="ARBA00032024"/>
    </source>
</evidence>